<evidence type="ECO:0000313" key="1">
    <source>
        <dbReference type="EMBL" id="KXS18861.1"/>
    </source>
</evidence>
<dbReference type="EMBL" id="KQ965740">
    <property type="protein sequence ID" value="KXS18861.1"/>
    <property type="molecule type" value="Genomic_DNA"/>
</dbReference>
<organism evidence="1 2">
    <name type="scientific">Gonapodya prolifera (strain JEL478)</name>
    <name type="common">Monoblepharis prolifera</name>
    <dbReference type="NCBI Taxonomy" id="1344416"/>
    <lineage>
        <taxon>Eukaryota</taxon>
        <taxon>Fungi</taxon>
        <taxon>Fungi incertae sedis</taxon>
        <taxon>Chytridiomycota</taxon>
        <taxon>Chytridiomycota incertae sedis</taxon>
        <taxon>Monoblepharidomycetes</taxon>
        <taxon>Monoblepharidales</taxon>
        <taxon>Gonapodyaceae</taxon>
        <taxon>Gonapodya</taxon>
    </lineage>
</organism>
<dbReference type="Gene3D" id="3.30.70.1150">
    <property type="entry name" value="ACT-like. Chain A, domain 2"/>
    <property type="match status" value="1"/>
</dbReference>
<sequence>MGIFVHDRTEEAKKVQSLLTAHSDNVRTRLGLKCRDGYKCGLILIELEGDLAGRKALQQELEKLDGVETKKVCLFDIFSLQQSVRRAWGLGHQGIPRNV</sequence>
<gene>
    <name evidence="1" type="ORF">M427DRAFT_53346</name>
</gene>
<accession>A0A139AQ22</accession>
<dbReference type="AlphaFoldDB" id="A0A139AQ22"/>
<reference evidence="1 2" key="1">
    <citation type="journal article" date="2015" name="Genome Biol. Evol.">
        <title>Phylogenomic analyses indicate that early fungi evolved digesting cell walls of algal ancestors of land plants.</title>
        <authorList>
            <person name="Chang Y."/>
            <person name="Wang S."/>
            <person name="Sekimoto S."/>
            <person name="Aerts A.L."/>
            <person name="Choi C."/>
            <person name="Clum A."/>
            <person name="LaButti K.M."/>
            <person name="Lindquist E.A."/>
            <person name="Yee Ngan C."/>
            <person name="Ohm R.A."/>
            <person name="Salamov A.A."/>
            <person name="Grigoriev I.V."/>
            <person name="Spatafora J.W."/>
            <person name="Berbee M.L."/>
        </authorList>
    </citation>
    <scope>NUCLEOTIDE SEQUENCE [LARGE SCALE GENOMIC DNA]</scope>
    <source>
        <strain evidence="1 2">JEL478</strain>
    </source>
</reference>
<dbReference type="Proteomes" id="UP000070544">
    <property type="component" value="Unassembled WGS sequence"/>
</dbReference>
<keyword evidence="2" id="KW-1185">Reference proteome</keyword>
<evidence type="ECO:0000313" key="2">
    <source>
        <dbReference type="Proteomes" id="UP000070544"/>
    </source>
</evidence>
<dbReference type="GO" id="GO:0046394">
    <property type="term" value="P:carboxylic acid biosynthetic process"/>
    <property type="evidence" value="ECO:0007669"/>
    <property type="project" value="UniProtKB-ARBA"/>
</dbReference>
<dbReference type="Pfam" id="PF21699">
    <property type="entry name" value="TM1266-like"/>
    <property type="match status" value="1"/>
</dbReference>
<dbReference type="InterPro" id="IPR023860">
    <property type="entry name" value="FeFe-hyd_TM1266"/>
</dbReference>
<proteinExistence type="predicted"/>
<dbReference type="InterPro" id="IPR045865">
    <property type="entry name" value="ACT-like_dom_sf"/>
</dbReference>
<protein>
    <submittedName>
        <fullName evidence="1">Uncharacterized protein</fullName>
    </submittedName>
</protein>
<dbReference type="SUPFAM" id="SSF55021">
    <property type="entry name" value="ACT-like"/>
    <property type="match status" value="1"/>
</dbReference>
<dbReference type="InterPro" id="IPR027271">
    <property type="entry name" value="Acetolactate_synth/TF_NikR_C"/>
</dbReference>
<name>A0A139AQ22_GONPJ</name>
<dbReference type="GO" id="GO:0006520">
    <property type="term" value="P:amino acid metabolic process"/>
    <property type="evidence" value="ECO:0007669"/>
    <property type="project" value="UniProtKB-ARBA"/>
</dbReference>